<feature type="non-terminal residue" evidence="1">
    <location>
        <position position="64"/>
    </location>
</feature>
<keyword evidence="2" id="KW-1185">Reference proteome</keyword>
<organism evidence="1 2">
    <name type="scientific">Scomber scombrus</name>
    <name type="common">Atlantic mackerel</name>
    <name type="synonym">Scomber vernalis</name>
    <dbReference type="NCBI Taxonomy" id="13677"/>
    <lineage>
        <taxon>Eukaryota</taxon>
        <taxon>Metazoa</taxon>
        <taxon>Chordata</taxon>
        <taxon>Craniata</taxon>
        <taxon>Vertebrata</taxon>
        <taxon>Euteleostomi</taxon>
        <taxon>Actinopterygii</taxon>
        <taxon>Neopterygii</taxon>
        <taxon>Teleostei</taxon>
        <taxon>Neoteleostei</taxon>
        <taxon>Acanthomorphata</taxon>
        <taxon>Pelagiaria</taxon>
        <taxon>Scombriformes</taxon>
        <taxon>Scombridae</taxon>
        <taxon>Scomber</taxon>
    </lineage>
</organism>
<sequence>MHPPTDECTAAAPIINIYSSAGGFFSSPFSSPTFQRITEITEEELQEEKKKKTTTKLKIIPKVS</sequence>
<dbReference type="EMBL" id="CAWUFR010001058">
    <property type="protein sequence ID" value="CAK6982615.1"/>
    <property type="molecule type" value="Genomic_DNA"/>
</dbReference>
<dbReference type="AlphaFoldDB" id="A0AAV1QGY0"/>
<comment type="caution">
    <text evidence="1">The sequence shown here is derived from an EMBL/GenBank/DDBJ whole genome shotgun (WGS) entry which is preliminary data.</text>
</comment>
<protein>
    <submittedName>
        <fullName evidence="1">Uncharacterized protein</fullName>
    </submittedName>
</protein>
<name>A0AAV1QGY0_SCOSC</name>
<dbReference type="Proteomes" id="UP001314229">
    <property type="component" value="Unassembled WGS sequence"/>
</dbReference>
<proteinExistence type="predicted"/>
<gene>
    <name evidence="1" type="ORF">FSCOSCO3_A013258</name>
</gene>
<accession>A0AAV1QGY0</accession>
<reference evidence="1 2" key="1">
    <citation type="submission" date="2024-01" db="EMBL/GenBank/DDBJ databases">
        <authorList>
            <person name="Alioto T."/>
            <person name="Alioto T."/>
            <person name="Gomez Garrido J."/>
        </authorList>
    </citation>
    <scope>NUCLEOTIDE SEQUENCE [LARGE SCALE GENOMIC DNA]</scope>
</reference>
<evidence type="ECO:0000313" key="1">
    <source>
        <dbReference type="EMBL" id="CAK6982615.1"/>
    </source>
</evidence>
<evidence type="ECO:0000313" key="2">
    <source>
        <dbReference type="Proteomes" id="UP001314229"/>
    </source>
</evidence>